<sequence>MIRKCGFVLHILPSSTSVAFTLGITTALPRGLASQVTGFDNGVGVGTRMTNIFAFVRIFAMRMRITGNMLAHANTHINKLKIFVVGVRIP</sequence>
<keyword evidence="2" id="KW-1185">Reference proteome</keyword>
<protein>
    <submittedName>
        <fullName evidence="1">Uncharacterized protein</fullName>
    </submittedName>
</protein>
<evidence type="ECO:0000313" key="2">
    <source>
        <dbReference type="Proteomes" id="UP001489719"/>
    </source>
</evidence>
<gene>
    <name evidence="1" type="ORF">V1517DRAFT_175158</name>
</gene>
<comment type="caution">
    <text evidence="1">The sequence shown here is derived from an EMBL/GenBank/DDBJ whole genome shotgun (WGS) entry which is preliminary data.</text>
</comment>
<proteinExistence type="predicted"/>
<evidence type="ECO:0000313" key="1">
    <source>
        <dbReference type="EMBL" id="KAK9321373.1"/>
    </source>
</evidence>
<dbReference type="EMBL" id="MU970100">
    <property type="protein sequence ID" value="KAK9321373.1"/>
    <property type="molecule type" value="Genomic_DNA"/>
</dbReference>
<accession>A0ACC3TJM5</accession>
<name>A0ACC3TJM5_9ASCO</name>
<organism evidence="1 2">
    <name type="scientific">Lipomyces orientalis</name>
    <dbReference type="NCBI Taxonomy" id="1233043"/>
    <lineage>
        <taxon>Eukaryota</taxon>
        <taxon>Fungi</taxon>
        <taxon>Dikarya</taxon>
        <taxon>Ascomycota</taxon>
        <taxon>Saccharomycotina</taxon>
        <taxon>Lipomycetes</taxon>
        <taxon>Lipomycetales</taxon>
        <taxon>Lipomycetaceae</taxon>
        <taxon>Lipomyces</taxon>
    </lineage>
</organism>
<dbReference type="Proteomes" id="UP001489719">
    <property type="component" value="Unassembled WGS sequence"/>
</dbReference>
<reference evidence="2" key="1">
    <citation type="journal article" date="2024" name="Front. Bioeng. Biotechnol.">
        <title>Genome-scale model development and genomic sequencing of the oleaginous clade Lipomyces.</title>
        <authorList>
            <person name="Czajka J.J."/>
            <person name="Han Y."/>
            <person name="Kim J."/>
            <person name="Mondo S.J."/>
            <person name="Hofstad B.A."/>
            <person name="Robles A."/>
            <person name="Haridas S."/>
            <person name="Riley R."/>
            <person name="LaButti K."/>
            <person name="Pangilinan J."/>
            <person name="Andreopoulos W."/>
            <person name="Lipzen A."/>
            <person name="Yan J."/>
            <person name="Wang M."/>
            <person name="Ng V."/>
            <person name="Grigoriev I.V."/>
            <person name="Spatafora J.W."/>
            <person name="Magnuson J.K."/>
            <person name="Baker S.E."/>
            <person name="Pomraning K.R."/>
        </authorList>
    </citation>
    <scope>NUCLEOTIDE SEQUENCE [LARGE SCALE GENOMIC DNA]</scope>
    <source>
        <strain evidence="2">CBS 10300</strain>
    </source>
</reference>